<dbReference type="Pfam" id="PF00333">
    <property type="entry name" value="Ribosomal_S5"/>
    <property type="match status" value="1"/>
</dbReference>
<dbReference type="InterPro" id="IPR000851">
    <property type="entry name" value="Ribosomal_uS5"/>
</dbReference>
<sequence>MRQQRRGDNRRDNEPKDEFDHETVDLARVTRVTKGGKQMSFRACVVVGDHNGRVGEGTAKGKDVQAAMEKATRLAKKHVITVRRSAGTIPHAVRAKYKASTVLIRPAPPGSGLICGGAVRIVLALAGIESASSKIFNGKNKITVTRATLAALQQLHMPRATATKKS</sequence>
<dbReference type="Pfam" id="PF03719">
    <property type="entry name" value="Ribosomal_S5_C"/>
    <property type="match status" value="1"/>
</dbReference>
<dbReference type="FunFam" id="3.30.230.10:FF:000002">
    <property type="entry name" value="30S ribosomal protein S5"/>
    <property type="match status" value="1"/>
</dbReference>
<keyword evidence="2 6" id="KW-0689">Ribosomal protein</keyword>
<evidence type="ECO:0000256" key="6">
    <source>
        <dbReference type="PROSITE-ProRule" id="PRU00268"/>
    </source>
</evidence>
<evidence type="ECO:0000256" key="7">
    <source>
        <dbReference type="RuleBase" id="RU003823"/>
    </source>
</evidence>
<dbReference type="Proteomes" id="UP000176678">
    <property type="component" value="Unassembled WGS sequence"/>
</dbReference>
<dbReference type="PANTHER" id="PTHR48277">
    <property type="entry name" value="MITOCHONDRIAL RIBOSOMAL PROTEIN S5"/>
    <property type="match status" value="1"/>
</dbReference>
<reference evidence="10 11" key="1">
    <citation type="journal article" date="2016" name="Nat. Commun.">
        <title>Thousands of microbial genomes shed light on interconnected biogeochemical processes in an aquifer system.</title>
        <authorList>
            <person name="Anantharaman K."/>
            <person name="Brown C.T."/>
            <person name="Hug L.A."/>
            <person name="Sharon I."/>
            <person name="Castelle C.J."/>
            <person name="Probst A.J."/>
            <person name="Thomas B.C."/>
            <person name="Singh A."/>
            <person name="Wilkins M.J."/>
            <person name="Karaoz U."/>
            <person name="Brodie E.L."/>
            <person name="Williams K.H."/>
            <person name="Hubbard S.S."/>
            <person name="Banfield J.F."/>
        </authorList>
    </citation>
    <scope>NUCLEOTIDE SEQUENCE [LARGE SCALE GENOMIC DNA]</scope>
</reference>
<dbReference type="GO" id="GO:0005840">
    <property type="term" value="C:ribosome"/>
    <property type="evidence" value="ECO:0007669"/>
    <property type="project" value="UniProtKB-KW"/>
</dbReference>
<dbReference type="SUPFAM" id="SSF54768">
    <property type="entry name" value="dsRNA-binding domain-like"/>
    <property type="match status" value="1"/>
</dbReference>
<dbReference type="GO" id="GO:0003723">
    <property type="term" value="F:RNA binding"/>
    <property type="evidence" value="ECO:0007669"/>
    <property type="project" value="InterPro"/>
</dbReference>
<comment type="similarity">
    <text evidence="1 7">Belongs to the universal ribosomal protein uS5 family.</text>
</comment>
<evidence type="ECO:0000313" key="10">
    <source>
        <dbReference type="EMBL" id="OGL88684.1"/>
    </source>
</evidence>
<dbReference type="STRING" id="1802410.A3H75_02975"/>
<dbReference type="InterPro" id="IPR020568">
    <property type="entry name" value="Ribosomal_Su5_D2-typ_SF"/>
</dbReference>
<dbReference type="Gene3D" id="3.30.160.20">
    <property type="match status" value="1"/>
</dbReference>
<dbReference type="EMBL" id="MGES01000032">
    <property type="protein sequence ID" value="OGL88684.1"/>
    <property type="molecule type" value="Genomic_DNA"/>
</dbReference>
<accession>A0A1F7VFA9</accession>
<dbReference type="SUPFAM" id="SSF54211">
    <property type="entry name" value="Ribosomal protein S5 domain 2-like"/>
    <property type="match status" value="1"/>
</dbReference>
<evidence type="ECO:0000256" key="8">
    <source>
        <dbReference type="SAM" id="MobiDB-lite"/>
    </source>
</evidence>
<dbReference type="AlphaFoldDB" id="A0A1F7VFA9"/>
<dbReference type="InterPro" id="IPR005324">
    <property type="entry name" value="Ribosomal_uS5_C"/>
</dbReference>
<evidence type="ECO:0000256" key="4">
    <source>
        <dbReference type="ARBA" id="ARBA00035255"/>
    </source>
</evidence>
<dbReference type="Gene3D" id="3.30.230.10">
    <property type="match status" value="1"/>
</dbReference>
<dbReference type="GO" id="GO:0006412">
    <property type="term" value="P:translation"/>
    <property type="evidence" value="ECO:0007669"/>
    <property type="project" value="InterPro"/>
</dbReference>
<feature type="region of interest" description="Disordered" evidence="8">
    <location>
        <begin position="1"/>
        <end position="21"/>
    </location>
</feature>
<dbReference type="PROSITE" id="PS50881">
    <property type="entry name" value="S5_DSRBD"/>
    <property type="match status" value="1"/>
</dbReference>
<evidence type="ECO:0000256" key="3">
    <source>
        <dbReference type="ARBA" id="ARBA00023274"/>
    </source>
</evidence>
<comment type="caution">
    <text evidence="10">The sequence shown here is derived from an EMBL/GenBank/DDBJ whole genome shotgun (WGS) entry which is preliminary data.</text>
</comment>
<dbReference type="InterPro" id="IPR014721">
    <property type="entry name" value="Ribsml_uS5_D2-typ_fold_subgr"/>
</dbReference>
<keyword evidence="3 6" id="KW-0687">Ribonucleoprotein</keyword>
<evidence type="ECO:0000256" key="2">
    <source>
        <dbReference type="ARBA" id="ARBA00022980"/>
    </source>
</evidence>
<dbReference type="InterPro" id="IPR018192">
    <property type="entry name" value="Ribosomal_uS5_N_CS"/>
</dbReference>
<gene>
    <name evidence="10" type="ORF">A3H75_02975</name>
</gene>
<dbReference type="GO" id="GO:0005737">
    <property type="term" value="C:cytoplasm"/>
    <property type="evidence" value="ECO:0007669"/>
    <property type="project" value="UniProtKB-ARBA"/>
</dbReference>
<protein>
    <recommendedName>
        <fullName evidence="4">Small ribosomal subunit protein uS5</fullName>
    </recommendedName>
    <alternativeName>
        <fullName evidence="5">30S ribosomal protein S5</fullName>
    </alternativeName>
</protein>
<dbReference type="PANTHER" id="PTHR48277:SF1">
    <property type="entry name" value="MITOCHONDRIAL RIBOSOMAL PROTEIN S5"/>
    <property type="match status" value="1"/>
</dbReference>
<feature type="domain" description="S5 DRBM" evidence="9">
    <location>
        <begin position="19"/>
        <end position="82"/>
    </location>
</feature>
<name>A0A1F7VFA9_9BACT</name>
<dbReference type="GO" id="GO:0003735">
    <property type="term" value="F:structural constituent of ribosome"/>
    <property type="evidence" value="ECO:0007669"/>
    <property type="project" value="UniProtKB-UniRule"/>
</dbReference>
<dbReference type="PROSITE" id="PS00585">
    <property type="entry name" value="RIBOSOMAL_S5"/>
    <property type="match status" value="1"/>
</dbReference>
<proteinExistence type="inferred from homology"/>
<dbReference type="GO" id="GO:1990904">
    <property type="term" value="C:ribonucleoprotein complex"/>
    <property type="evidence" value="ECO:0007669"/>
    <property type="project" value="UniProtKB-UniRule"/>
</dbReference>
<evidence type="ECO:0000256" key="5">
    <source>
        <dbReference type="ARBA" id="ARBA00035519"/>
    </source>
</evidence>
<evidence type="ECO:0000259" key="9">
    <source>
        <dbReference type="PROSITE" id="PS50881"/>
    </source>
</evidence>
<evidence type="ECO:0000313" key="11">
    <source>
        <dbReference type="Proteomes" id="UP000176678"/>
    </source>
</evidence>
<organism evidence="10 11">
    <name type="scientific">Candidatus Uhrbacteria bacterium RIFCSPLOWO2_02_FULL_51_9</name>
    <dbReference type="NCBI Taxonomy" id="1802410"/>
    <lineage>
        <taxon>Bacteria</taxon>
        <taxon>Candidatus Uhriibacteriota</taxon>
    </lineage>
</organism>
<dbReference type="InterPro" id="IPR013810">
    <property type="entry name" value="Ribosomal_uS5_N"/>
</dbReference>
<evidence type="ECO:0000256" key="1">
    <source>
        <dbReference type="ARBA" id="ARBA00008945"/>
    </source>
</evidence>